<dbReference type="InterPro" id="IPR021146">
    <property type="entry name" value="Phage_gp6-like_head-tail"/>
</dbReference>
<comment type="caution">
    <text evidence="1">The sequence shown here is derived from an EMBL/GenBank/DDBJ whole genome shotgun (WGS) entry which is preliminary data.</text>
</comment>
<dbReference type="Proteomes" id="UP000072660">
    <property type="component" value="Unassembled WGS sequence"/>
</dbReference>
<dbReference type="Pfam" id="PF05135">
    <property type="entry name" value="Phage_connect_1"/>
    <property type="match status" value="1"/>
</dbReference>
<protein>
    <recommendedName>
        <fullName evidence="3">Phage gp6-like head-tail connector protein</fullName>
    </recommendedName>
</protein>
<dbReference type="Gene3D" id="1.10.3230.30">
    <property type="entry name" value="Phage gp6-like head-tail connector protein"/>
    <property type="match status" value="1"/>
</dbReference>
<evidence type="ECO:0000313" key="2">
    <source>
        <dbReference type="Proteomes" id="UP000072660"/>
    </source>
</evidence>
<evidence type="ECO:0008006" key="3">
    <source>
        <dbReference type="Google" id="ProtNLM"/>
    </source>
</evidence>
<dbReference type="InterPro" id="IPR006450">
    <property type="entry name" value="Phage_HK97_gp6-like"/>
</dbReference>
<accession>A0A139SW65</accession>
<dbReference type="CDD" id="cd08054">
    <property type="entry name" value="gp6"/>
    <property type="match status" value="1"/>
</dbReference>
<dbReference type="AlphaFoldDB" id="A0A139SW65"/>
<keyword evidence="2" id="KW-1185">Reference proteome</keyword>
<proteinExistence type="predicted"/>
<name>A0A139SW65_9GAMM</name>
<evidence type="ECO:0000313" key="1">
    <source>
        <dbReference type="EMBL" id="KXU38866.1"/>
    </source>
</evidence>
<sequence length="106" mass="12332">MLDLTPLKHHLRIDHDDEDALLTAYLNAAKSTFELWTARKLIMPPDTLPDKDKITNELMINDAIKQGALLLIGHWYAHREAVSDRLLHTTPYAVEALWLPYKYRRV</sequence>
<dbReference type="EMBL" id="LSZO01000064">
    <property type="protein sequence ID" value="KXU38866.1"/>
    <property type="molecule type" value="Genomic_DNA"/>
</dbReference>
<dbReference type="RefSeq" id="WP_068388211.1">
    <property type="nucleotide sequence ID" value="NZ_LSZO01000064.1"/>
</dbReference>
<organism evidence="1 2">
    <name type="scientific">Ventosimonas gracilis</name>
    <dbReference type="NCBI Taxonomy" id="1680762"/>
    <lineage>
        <taxon>Bacteria</taxon>
        <taxon>Pseudomonadati</taxon>
        <taxon>Pseudomonadota</taxon>
        <taxon>Gammaproteobacteria</taxon>
        <taxon>Pseudomonadales</taxon>
        <taxon>Ventosimonadaceae</taxon>
        <taxon>Ventosimonas</taxon>
    </lineage>
</organism>
<gene>
    <name evidence="1" type="ORF">AXE65_11605</name>
</gene>
<dbReference type="NCBIfam" id="TIGR01560">
    <property type="entry name" value="put_DNA_pack"/>
    <property type="match status" value="1"/>
</dbReference>
<dbReference type="OrthoDB" id="8452319at2"/>
<reference evidence="1 2" key="1">
    <citation type="submission" date="2016-02" db="EMBL/GenBank/DDBJ databases">
        <authorList>
            <person name="Wen L."/>
            <person name="He K."/>
            <person name="Yang H."/>
        </authorList>
    </citation>
    <scope>NUCLEOTIDE SEQUENCE [LARGE SCALE GENOMIC DNA]</scope>
    <source>
        <strain evidence="1 2">CV58</strain>
    </source>
</reference>